<dbReference type="PROSITE" id="PS00624">
    <property type="entry name" value="GMC_OXRED_2"/>
    <property type="match status" value="1"/>
</dbReference>
<dbReference type="PANTHER" id="PTHR11552:SF100">
    <property type="entry name" value="DEHYDROGENASE, PUTATIVE (AFU_ORTHOLOGUE AFUA_5G00630)-RELATED"/>
    <property type="match status" value="1"/>
</dbReference>
<dbReference type="RefSeq" id="XP_033457017.1">
    <property type="nucleotide sequence ID" value="XM_033608783.1"/>
</dbReference>
<gene>
    <name evidence="6" type="ORF">K489DRAFT_63262</name>
</gene>
<reference evidence="6" key="1">
    <citation type="submission" date="2020-01" db="EMBL/GenBank/DDBJ databases">
        <authorList>
            <consortium name="DOE Joint Genome Institute"/>
            <person name="Haridas S."/>
            <person name="Albert R."/>
            <person name="Binder M."/>
            <person name="Bloem J."/>
            <person name="Labutti K."/>
            <person name="Salamov A."/>
            <person name="Andreopoulos B."/>
            <person name="Baker S.E."/>
            <person name="Barry K."/>
            <person name="Bills G."/>
            <person name="Bluhm B.H."/>
            <person name="Cannon C."/>
            <person name="Castanera R."/>
            <person name="Culley D.E."/>
            <person name="Daum C."/>
            <person name="Ezra D."/>
            <person name="Gonzalez J.B."/>
            <person name="Henrissat B."/>
            <person name="Kuo A."/>
            <person name="Liang C."/>
            <person name="Lipzen A."/>
            <person name="Lutzoni F."/>
            <person name="Magnuson J."/>
            <person name="Mondo S."/>
            <person name="Nolan M."/>
            <person name="Ohm R."/>
            <person name="Pangilinan J."/>
            <person name="Park H.-J."/>
            <person name="Ramirez L."/>
            <person name="Alfaro M."/>
            <person name="Sun H."/>
            <person name="Tritt A."/>
            <person name="Yoshinaga Y."/>
            <person name="Zwiers L.-H."/>
            <person name="Turgeon B.G."/>
            <person name="Goodwin S.B."/>
            <person name="Spatafora J.W."/>
            <person name="Crous P.W."/>
            <person name="Grigoriev I.V."/>
        </authorList>
    </citation>
    <scope>NUCLEOTIDE SEQUENCE</scope>
    <source>
        <strain evidence="6">CBS 342.82</strain>
    </source>
</reference>
<dbReference type="InterPro" id="IPR000172">
    <property type="entry name" value="GMC_OxRdtase_N"/>
</dbReference>
<sequence>MLRVFTIFAGLLAAVRANTDTTTLNYEYIVVGSGAGGGPLAARLALAGHKTLLIEAGNDQGSNPNYQVPAYEAKSTQDPALAWDFFVNHYSDEARQKLDYKLTYDLPDGSTYTGLNPPSGATIKGVLYPRTATLGGCTAHNALITIYPDESDFQYIADLTSDKSWRPDNMRNYWTRLEQNRYNPDNSTGHGYDGWLSVEKANMSLAFGDHKLLGMLFGGVNALGPDTNSNFVSLLQGDANAQGTQRDQTQAIYQIPIATYKGARNGAREFIVSVATATNSDGSKKYPLDIRTNCFVTKVNFNSPAVKGALPTAYGVNFLDGQALYRADPRAKKSANKGKPGSARASREVIIAGGSYNSPQILKLSGIGPAAELKKFNISVIADLPGVGTNLQDHYEVVVQGSTDEDFSTLDGCTLAFDSNGKPTAPETDPCYQKWLSAGPGGDRGAYASSGFAAGMFLKNSDAVAADANYGALAFGGPINFRGYFPGYDYNATQKHNYWSWAILKSHPRNTAGSVTLRSADPLDTPEIQFNYFDAGSKGWEKDVAQIAEAIGVARDAFAKQSTPFTELLPGPDANVEDFIKNTAWGHHCSSTCAIGADGDPMAVLDSSFRVRKVNGLRVVDASVYPRIPGTFTAASTYLVAEKAADVILSQLKTKLPAGVLRRTHM</sequence>
<feature type="binding site" evidence="2">
    <location>
        <position position="296"/>
    </location>
    <ligand>
        <name>FAD</name>
        <dbReference type="ChEBI" id="CHEBI:57692"/>
    </ligand>
</feature>
<dbReference type="Pfam" id="PF05199">
    <property type="entry name" value="GMC_oxred_C"/>
    <property type="match status" value="1"/>
</dbReference>
<keyword evidence="2" id="KW-0285">Flavoprotein</keyword>
<dbReference type="SUPFAM" id="SSF51905">
    <property type="entry name" value="FAD/NAD(P)-binding domain"/>
    <property type="match status" value="1"/>
</dbReference>
<keyword evidence="2" id="KW-0274">FAD</keyword>
<dbReference type="GeneID" id="54366583"/>
<evidence type="ECO:0000256" key="3">
    <source>
        <dbReference type="SAM" id="SignalP"/>
    </source>
</evidence>
<dbReference type="Gene3D" id="3.30.560.10">
    <property type="entry name" value="Glucose Oxidase, domain 3"/>
    <property type="match status" value="1"/>
</dbReference>
<dbReference type="Proteomes" id="UP000504637">
    <property type="component" value="Unplaced"/>
</dbReference>
<keyword evidence="5" id="KW-1185">Reference proteome</keyword>
<evidence type="ECO:0000313" key="6">
    <source>
        <dbReference type="RefSeq" id="XP_033457017.1"/>
    </source>
</evidence>
<accession>A0A6J3LW32</accession>
<dbReference type="InterPro" id="IPR036188">
    <property type="entry name" value="FAD/NAD-bd_sf"/>
</dbReference>
<reference evidence="6" key="3">
    <citation type="submission" date="2025-08" db="UniProtKB">
        <authorList>
            <consortium name="RefSeq"/>
        </authorList>
    </citation>
    <scope>IDENTIFICATION</scope>
    <source>
        <strain evidence="6">CBS 342.82</strain>
    </source>
</reference>
<evidence type="ECO:0000259" key="4">
    <source>
        <dbReference type="PROSITE" id="PS00624"/>
    </source>
</evidence>
<dbReference type="PIRSF" id="PIRSF000137">
    <property type="entry name" value="Alcohol_oxidase"/>
    <property type="match status" value="1"/>
</dbReference>
<dbReference type="Pfam" id="PF00732">
    <property type="entry name" value="GMC_oxred_N"/>
    <property type="match status" value="1"/>
</dbReference>
<evidence type="ECO:0000256" key="1">
    <source>
        <dbReference type="ARBA" id="ARBA00010790"/>
    </source>
</evidence>
<proteinExistence type="inferred from homology"/>
<dbReference type="SUPFAM" id="SSF54373">
    <property type="entry name" value="FAD-linked reductases, C-terminal domain"/>
    <property type="match status" value="1"/>
</dbReference>
<evidence type="ECO:0000256" key="2">
    <source>
        <dbReference type="PIRSR" id="PIRSR000137-2"/>
    </source>
</evidence>
<protein>
    <submittedName>
        <fullName evidence="6">GMC oxidoreductase</fullName>
    </submittedName>
</protein>
<comment type="similarity">
    <text evidence="1">Belongs to the GMC oxidoreductase family.</text>
</comment>
<organism evidence="6">
    <name type="scientific">Dissoconium aciculare CBS 342.82</name>
    <dbReference type="NCBI Taxonomy" id="1314786"/>
    <lineage>
        <taxon>Eukaryota</taxon>
        <taxon>Fungi</taxon>
        <taxon>Dikarya</taxon>
        <taxon>Ascomycota</taxon>
        <taxon>Pezizomycotina</taxon>
        <taxon>Dothideomycetes</taxon>
        <taxon>Dothideomycetidae</taxon>
        <taxon>Mycosphaerellales</taxon>
        <taxon>Dissoconiaceae</taxon>
        <taxon>Dissoconium</taxon>
    </lineage>
</organism>
<dbReference type="OrthoDB" id="269227at2759"/>
<name>A0A6J3LW32_9PEZI</name>
<dbReference type="Gene3D" id="3.50.50.60">
    <property type="entry name" value="FAD/NAD(P)-binding domain"/>
    <property type="match status" value="1"/>
</dbReference>
<feature type="chain" id="PRO_5026985675" evidence="3">
    <location>
        <begin position="18"/>
        <end position="666"/>
    </location>
</feature>
<feature type="domain" description="Glucose-methanol-choline oxidoreductase N-terminal" evidence="4">
    <location>
        <begin position="354"/>
        <end position="368"/>
    </location>
</feature>
<keyword evidence="3" id="KW-0732">Signal</keyword>
<dbReference type="AlphaFoldDB" id="A0A6J3LW32"/>
<dbReference type="InterPro" id="IPR007867">
    <property type="entry name" value="GMC_OxRtase_C"/>
</dbReference>
<feature type="signal peptide" evidence="3">
    <location>
        <begin position="1"/>
        <end position="17"/>
    </location>
</feature>
<dbReference type="InterPro" id="IPR012132">
    <property type="entry name" value="GMC_OxRdtase"/>
</dbReference>
<dbReference type="PANTHER" id="PTHR11552">
    <property type="entry name" value="GLUCOSE-METHANOL-CHOLINE GMC OXIDOREDUCTASE"/>
    <property type="match status" value="1"/>
</dbReference>
<comment type="cofactor">
    <cofactor evidence="2">
        <name>FAD</name>
        <dbReference type="ChEBI" id="CHEBI:57692"/>
    </cofactor>
</comment>
<evidence type="ECO:0000313" key="5">
    <source>
        <dbReference type="Proteomes" id="UP000504637"/>
    </source>
</evidence>
<dbReference type="GO" id="GO:0050660">
    <property type="term" value="F:flavin adenine dinucleotide binding"/>
    <property type="evidence" value="ECO:0007669"/>
    <property type="project" value="InterPro"/>
</dbReference>
<reference evidence="6" key="2">
    <citation type="submission" date="2020-04" db="EMBL/GenBank/DDBJ databases">
        <authorList>
            <consortium name="NCBI Genome Project"/>
        </authorList>
    </citation>
    <scope>NUCLEOTIDE SEQUENCE</scope>
    <source>
        <strain evidence="6">CBS 342.82</strain>
    </source>
</reference>
<dbReference type="GO" id="GO:0016614">
    <property type="term" value="F:oxidoreductase activity, acting on CH-OH group of donors"/>
    <property type="evidence" value="ECO:0007669"/>
    <property type="project" value="InterPro"/>
</dbReference>